<comment type="caution">
    <text evidence="2">The sequence shown here is derived from an EMBL/GenBank/DDBJ whole genome shotgun (WGS) entry which is preliminary data.</text>
</comment>
<dbReference type="EMBL" id="CAJOBA010021163">
    <property type="protein sequence ID" value="CAF3911356.1"/>
    <property type="molecule type" value="Genomic_DNA"/>
</dbReference>
<sequence length="96" mass="10960">MIVAAGSTQENVKVGYPDEFDFMCSLTKFKLLIDFLEYDDKNQGFVKAKLLDECLPDISDEFKSDTSYLNSSNVLRSFKRLAIRASYDIAVFTDPR</sequence>
<name>A0A8S2LL98_9BILA</name>
<dbReference type="Pfam" id="PF03281">
    <property type="entry name" value="Mab-21"/>
    <property type="match status" value="1"/>
</dbReference>
<protein>
    <recommendedName>
        <fullName evidence="1">Mab-21-like nucleotidyltransferase domain-containing protein</fullName>
    </recommendedName>
</protein>
<feature type="domain" description="Mab-21-like nucleotidyltransferase" evidence="1">
    <location>
        <begin position="10"/>
        <end position="80"/>
    </location>
</feature>
<dbReference type="InterPro" id="IPR046903">
    <property type="entry name" value="Mab-21-like_nuc_Trfase"/>
</dbReference>
<evidence type="ECO:0000313" key="3">
    <source>
        <dbReference type="Proteomes" id="UP000682733"/>
    </source>
</evidence>
<dbReference type="Proteomes" id="UP000682733">
    <property type="component" value="Unassembled WGS sequence"/>
</dbReference>
<feature type="non-terminal residue" evidence="2">
    <location>
        <position position="96"/>
    </location>
</feature>
<accession>A0A8S2LL98</accession>
<organism evidence="2 3">
    <name type="scientific">Didymodactylos carnosus</name>
    <dbReference type="NCBI Taxonomy" id="1234261"/>
    <lineage>
        <taxon>Eukaryota</taxon>
        <taxon>Metazoa</taxon>
        <taxon>Spiralia</taxon>
        <taxon>Gnathifera</taxon>
        <taxon>Rotifera</taxon>
        <taxon>Eurotatoria</taxon>
        <taxon>Bdelloidea</taxon>
        <taxon>Philodinida</taxon>
        <taxon>Philodinidae</taxon>
        <taxon>Didymodactylos</taxon>
    </lineage>
</organism>
<proteinExistence type="predicted"/>
<evidence type="ECO:0000313" key="2">
    <source>
        <dbReference type="EMBL" id="CAF3911356.1"/>
    </source>
</evidence>
<reference evidence="2" key="1">
    <citation type="submission" date="2021-02" db="EMBL/GenBank/DDBJ databases">
        <authorList>
            <person name="Nowell W R."/>
        </authorList>
    </citation>
    <scope>NUCLEOTIDE SEQUENCE</scope>
</reference>
<evidence type="ECO:0000259" key="1">
    <source>
        <dbReference type="Pfam" id="PF03281"/>
    </source>
</evidence>
<dbReference type="Gene3D" id="3.30.460.90">
    <property type="match status" value="1"/>
</dbReference>
<dbReference type="AlphaFoldDB" id="A0A8S2LL98"/>
<gene>
    <name evidence="2" type="ORF">TMI583_LOCUS21010</name>
</gene>